<keyword evidence="1" id="KW-0614">Plasmid</keyword>
<keyword evidence="2" id="KW-1185">Reference proteome</keyword>
<organism evidence="1 2">
    <name type="scientific">Candidatus Trichorickettsia mobilis</name>
    <dbReference type="NCBI Taxonomy" id="1346319"/>
    <lineage>
        <taxon>Bacteria</taxon>
        <taxon>Pseudomonadati</taxon>
        <taxon>Pseudomonadota</taxon>
        <taxon>Alphaproteobacteria</taxon>
        <taxon>Rickettsiales</taxon>
        <taxon>Rickettsiaceae</taxon>
        <taxon>Rickettsieae</taxon>
        <taxon>Candidatus Trichorickettsia</taxon>
    </lineage>
</organism>
<dbReference type="EMBL" id="CP112934">
    <property type="protein sequence ID" value="WPY01554.1"/>
    <property type="molecule type" value="Genomic_DNA"/>
</dbReference>
<sequence>MKKIDETPIIYTKTNTNQKKCDLVEDLGGNKYQLCREPQKTITTGFNKLSKPTFVVDSIDTFNNKPVEIKQFYNPSPLDYSPYNSLPTSYKPTPQQSIQQYPSKLPFEIDMDFENKEFMRLGPEKYQSRSYVISALCKVKQGELNTSSPFPPITDITLEHLRNGIEEALKSTEGIVDIALHAEFGVLAGSFAGMIIGIKLGGNPYVIGGLTVLGGILGAIRFGLIGLGDVGMYGGAETIGEVIKAQEKLKSQEPVSQKKNEVLNTNKLYKGEYGLLGKLDIQGITGHGYTPRTEEAHVYDSNDNLVKIPVSPKRMAVWLNDLKNNPGRFETTFYDKKMWSRPSYDPYMKRI</sequence>
<evidence type="ECO:0000313" key="2">
    <source>
        <dbReference type="Proteomes" id="UP001326613"/>
    </source>
</evidence>
<proteinExistence type="predicted"/>
<name>A0ABZ0UX92_9RICK</name>
<dbReference type="Proteomes" id="UP001326613">
    <property type="component" value="Plasmid unnamed2"/>
</dbReference>
<dbReference type="RefSeq" id="WP_323738999.1">
    <property type="nucleotide sequence ID" value="NZ_CP112934.1"/>
</dbReference>
<gene>
    <name evidence="1" type="ORF">Trichorick_01467</name>
</gene>
<evidence type="ECO:0000313" key="1">
    <source>
        <dbReference type="EMBL" id="WPY01554.1"/>
    </source>
</evidence>
<reference evidence="1 2" key="1">
    <citation type="submission" date="2022-10" db="EMBL/GenBank/DDBJ databases">
        <title>Host association and intracellularity evolved multiple times independently in the Rickettsiales.</title>
        <authorList>
            <person name="Castelli M."/>
            <person name="Nardi T."/>
            <person name="Gammuto L."/>
            <person name="Bellinzona G."/>
            <person name="Sabaneyeva E."/>
            <person name="Potekhin A."/>
            <person name="Serra V."/>
            <person name="Petroni G."/>
            <person name="Sassera D."/>
        </authorList>
    </citation>
    <scope>NUCLEOTIDE SEQUENCE [LARGE SCALE GENOMIC DNA]</scope>
    <source>
        <strain evidence="1 2">Kr 154-4</strain>
        <plasmid evidence="1 2">unnamed2</plasmid>
    </source>
</reference>
<accession>A0ABZ0UX92</accession>
<geneLocation type="plasmid" evidence="1 2">
    <name>unnamed2</name>
</geneLocation>
<protein>
    <submittedName>
        <fullName evidence="1">Uncharacterized protein</fullName>
    </submittedName>
</protein>